<proteinExistence type="predicted"/>
<name>C0RBT8_9SPIR</name>
<gene>
    <name evidence="1" type="ORF">BSPA14S_K0028</name>
</gene>
<dbReference type="EMBL" id="CP001466">
    <property type="protein sequence ID" value="ACN53220.1"/>
    <property type="molecule type" value="Genomic_DNA"/>
</dbReference>
<accession>C0RBT8</accession>
<keyword evidence="1" id="KW-0614">Plasmid</keyword>
<protein>
    <submittedName>
        <fullName evidence="1">Adenine specific DNA methyltransferase</fullName>
    </submittedName>
</protein>
<evidence type="ECO:0000313" key="1">
    <source>
        <dbReference type="EMBL" id="ACN53220.1"/>
    </source>
</evidence>
<reference evidence="1 2" key="1">
    <citation type="journal article" date="2012" name="J. Bacteriol.">
        <title>Whole-Genome Sequences of Borrelia bissettii, Borrelia valaisiana, and Borrelia spielmanii.</title>
        <authorList>
            <person name="Schutzer S.E."/>
            <person name="Fraser-Liggett C.M."/>
            <person name="Qiu W.G."/>
            <person name="Kraiczy P."/>
            <person name="Mongodin E.F."/>
            <person name="Dunn J.J."/>
            <person name="Luft B.J."/>
            <person name="Casjens S.R."/>
        </authorList>
    </citation>
    <scope>NUCLEOTIDE SEQUENCE [LARGE SCALE GENOMIC DNA]</scope>
    <source>
        <strain evidence="1 2">A14S</strain>
        <plasmid evidence="1 2">A14S_lp36</plasmid>
    </source>
</reference>
<dbReference type="AlphaFoldDB" id="C0RBT8"/>
<organism evidence="1 2">
    <name type="scientific">Borreliella spielmanii A14S</name>
    <dbReference type="NCBI Taxonomy" id="498742"/>
    <lineage>
        <taxon>Bacteria</taxon>
        <taxon>Pseudomonadati</taxon>
        <taxon>Spirochaetota</taxon>
        <taxon>Spirochaetia</taxon>
        <taxon>Spirochaetales</taxon>
        <taxon>Borreliaceae</taxon>
        <taxon>Borreliella</taxon>
    </lineage>
</organism>
<dbReference type="Proteomes" id="UP000003481">
    <property type="component" value="Plasmid A14S_lp36"/>
</dbReference>
<geneLocation type="plasmid" evidence="1 2">
    <name>A14S_lp36</name>
</geneLocation>
<keyword evidence="1" id="KW-0489">Methyltransferase</keyword>
<dbReference type="GO" id="GO:0032259">
    <property type="term" value="P:methylation"/>
    <property type="evidence" value="ECO:0007669"/>
    <property type="project" value="UniProtKB-KW"/>
</dbReference>
<keyword evidence="1" id="KW-0808">Transferase</keyword>
<evidence type="ECO:0000313" key="2">
    <source>
        <dbReference type="Proteomes" id="UP000003481"/>
    </source>
</evidence>
<dbReference type="HOGENOM" id="CLU_2680388_0_0_12"/>
<sequence length="74" mass="9174">MHLYILHTYRAKFYKLLKIDYLKIIFVKKAFKRLGKPETRINLCLFIRYITMRHNIVVYTRNKNQKVNCRKKIL</sequence>
<dbReference type="GO" id="GO:0008168">
    <property type="term" value="F:methyltransferase activity"/>
    <property type="evidence" value="ECO:0007669"/>
    <property type="project" value="UniProtKB-KW"/>
</dbReference>